<sequence>MVVTELLFVSYNLDPKLQEELKQKAPELFTHFLGVNGLQSLSRGKIVADNGTSVDSGSGRSALVLEWDNKSSFHDFFPNSPAFQAFAGTMKPFVSSPVLPELYESPDSSTSCASANITQIIKVAQGSNTEKVWGQITKTISQSQTETPHFFHGSGIEEQQGNFLGLIGWPSLKSYEESRKHATLVKLIDELSAGGKLYDVAVDLASIPISK</sequence>
<evidence type="ECO:0000313" key="1">
    <source>
        <dbReference type="EMBL" id="CEO44760.1"/>
    </source>
</evidence>
<accession>A0A0B7JPV5</accession>
<dbReference type="EMBL" id="CDPU01000001">
    <property type="protein sequence ID" value="CEO44760.1"/>
    <property type="molecule type" value="Genomic_DNA"/>
</dbReference>
<name>A0A0B7JPV5_BIOOC</name>
<reference evidence="1" key="1">
    <citation type="submission" date="2015-01" db="EMBL/GenBank/DDBJ databases">
        <authorList>
            <person name="Durling Mikael"/>
        </authorList>
    </citation>
    <scope>NUCLEOTIDE SEQUENCE</scope>
</reference>
<protein>
    <recommendedName>
        <fullName evidence="2">ABM domain-containing protein</fullName>
    </recommendedName>
</protein>
<evidence type="ECO:0008006" key="2">
    <source>
        <dbReference type="Google" id="ProtNLM"/>
    </source>
</evidence>
<dbReference type="AlphaFoldDB" id="A0A0B7JPV5"/>
<gene>
    <name evidence="1" type="ORF">BN869_000000815_1</name>
</gene>
<proteinExistence type="predicted"/>
<organism evidence="1">
    <name type="scientific">Bionectria ochroleuca</name>
    <name type="common">Gliocladium roseum</name>
    <dbReference type="NCBI Taxonomy" id="29856"/>
    <lineage>
        <taxon>Eukaryota</taxon>
        <taxon>Fungi</taxon>
        <taxon>Dikarya</taxon>
        <taxon>Ascomycota</taxon>
        <taxon>Pezizomycotina</taxon>
        <taxon>Sordariomycetes</taxon>
        <taxon>Hypocreomycetidae</taxon>
        <taxon>Hypocreales</taxon>
        <taxon>Bionectriaceae</taxon>
        <taxon>Clonostachys</taxon>
    </lineage>
</organism>